<dbReference type="EMBL" id="CANTFM010001994">
    <property type="protein sequence ID" value="CAI5743935.1"/>
    <property type="molecule type" value="Genomic_DNA"/>
</dbReference>
<evidence type="ECO:0000313" key="1">
    <source>
        <dbReference type="EMBL" id="CAI5743935.1"/>
    </source>
</evidence>
<protein>
    <submittedName>
        <fullName evidence="1">Uncharacterized protein</fullName>
    </submittedName>
</protein>
<name>A0AAV0V7T3_9STRA</name>
<reference evidence="1" key="1">
    <citation type="submission" date="2022-12" db="EMBL/GenBank/DDBJ databases">
        <authorList>
            <person name="Webb A."/>
        </authorList>
    </citation>
    <scope>NUCLEOTIDE SEQUENCE</scope>
    <source>
        <strain evidence="1">Pd1</strain>
    </source>
</reference>
<proteinExistence type="predicted"/>
<accession>A0AAV0V7T3</accession>
<evidence type="ECO:0000313" key="2">
    <source>
        <dbReference type="Proteomes" id="UP001162029"/>
    </source>
</evidence>
<sequence length="67" mass="7759">MLSPAGLYKNARSTKFLVEDLVGYMWQMTDQFATLIRVNFFFVDEAATNKVFDRLPMASFRCAKSIR</sequence>
<dbReference type="Proteomes" id="UP001162029">
    <property type="component" value="Unassembled WGS sequence"/>
</dbReference>
<keyword evidence="2" id="KW-1185">Reference proteome</keyword>
<gene>
    <name evidence="1" type="ORF">PDE001_LOCUS9117</name>
</gene>
<dbReference type="AlphaFoldDB" id="A0AAV0V7T3"/>
<organism evidence="1 2">
    <name type="scientific">Peronospora destructor</name>
    <dbReference type="NCBI Taxonomy" id="86335"/>
    <lineage>
        <taxon>Eukaryota</taxon>
        <taxon>Sar</taxon>
        <taxon>Stramenopiles</taxon>
        <taxon>Oomycota</taxon>
        <taxon>Peronosporomycetes</taxon>
        <taxon>Peronosporales</taxon>
        <taxon>Peronosporaceae</taxon>
        <taxon>Peronospora</taxon>
    </lineage>
</organism>
<comment type="caution">
    <text evidence="1">The sequence shown here is derived from an EMBL/GenBank/DDBJ whole genome shotgun (WGS) entry which is preliminary data.</text>
</comment>